<feature type="compositionally biased region" description="Polar residues" evidence="1">
    <location>
        <begin position="178"/>
        <end position="192"/>
    </location>
</feature>
<keyword evidence="3" id="KW-1185">Reference proteome</keyword>
<protein>
    <submittedName>
        <fullName evidence="2">Uncharacterized protein</fullName>
    </submittedName>
</protein>
<feature type="compositionally biased region" description="Low complexity" evidence="1">
    <location>
        <begin position="160"/>
        <end position="177"/>
    </location>
</feature>
<dbReference type="EMBL" id="JARIHO010000006">
    <property type="protein sequence ID" value="KAJ7359846.1"/>
    <property type="molecule type" value="Genomic_DNA"/>
</dbReference>
<comment type="caution">
    <text evidence="2">The sequence shown here is derived from an EMBL/GenBank/DDBJ whole genome shotgun (WGS) entry which is preliminary data.</text>
</comment>
<organism evidence="2 3">
    <name type="scientific">Mycena albidolilacea</name>
    <dbReference type="NCBI Taxonomy" id="1033008"/>
    <lineage>
        <taxon>Eukaryota</taxon>
        <taxon>Fungi</taxon>
        <taxon>Dikarya</taxon>
        <taxon>Basidiomycota</taxon>
        <taxon>Agaricomycotina</taxon>
        <taxon>Agaricomycetes</taxon>
        <taxon>Agaricomycetidae</taxon>
        <taxon>Agaricales</taxon>
        <taxon>Marasmiineae</taxon>
        <taxon>Mycenaceae</taxon>
        <taxon>Mycena</taxon>
    </lineage>
</organism>
<dbReference type="Proteomes" id="UP001218218">
    <property type="component" value="Unassembled WGS sequence"/>
</dbReference>
<proteinExistence type="predicted"/>
<dbReference type="AlphaFoldDB" id="A0AAD7AIX1"/>
<reference evidence="2" key="1">
    <citation type="submission" date="2023-03" db="EMBL/GenBank/DDBJ databases">
        <title>Massive genome expansion in bonnet fungi (Mycena s.s.) driven by repeated elements and novel gene families across ecological guilds.</title>
        <authorList>
            <consortium name="Lawrence Berkeley National Laboratory"/>
            <person name="Harder C.B."/>
            <person name="Miyauchi S."/>
            <person name="Viragh M."/>
            <person name="Kuo A."/>
            <person name="Thoen E."/>
            <person name="Andreopoulos B."/>
            <person name="Lu D."/>
            <person name="Skrede I."/>
            <person name="Drula E."/>
            <person name="Henrissat B."/>
            <person name="Morin E."/>
            <person name="Kohler A."/>
            <person name="Barry K."/>
            <person name="LaButti K."/>
            <person name="Morin E."/>
            <person name="Salamov A."/>
            <person name="Lipzen A."/>
            <person name="Mereny Z."/>
            <person name="Hegedus B."/>
            <person name="Baldrian P."/>
            <person name="Stursova M."/>
            <person name="Weitz H."/>
            <person name="Taylor A."/>
            <person name="Grigoriev I.V."/>
            <person name="Nagy L.G."/>
            <person name="Martin F."/>
            <person name="Kauserud H."/>
        </authorList>
    </citation>
    <scope>NUCLEOTIDE SEQUENCE</scope>
    <source>
        <strain evidence="2">CBHHK002</strain>
    </source>
</reference>
<accession>A0AAD7AIX1</accession>
<gene>
    <name evidence="2" type="ORF">DFH08DRAFT_1039128</name>
</gene>
<name>A0AAD7AIX1_9AGAR</name>
<sequence>MSKRLLFLPRLSPLEWLVHWAGPPCAPVSSGRSGRHSALPILPAPLQIPQIAPKKLAKEGSKEGVYRRGDNRIELIRSQTLSDFLCIHTHGHMVIYAFTIESLYTVLHPSLLMLYSPIPSVDDQPSEVLCHTAVVLGDRLGVAGSSGSTLLGEEVPETGASNADSSTSSAAPMSSAACTNPTLPRYGTPTTSTRCPTRLYSY</sequence>
<evidence type="ECO:0000256" key="1">
    <source>
        <dbReference type="SAM" id="MobiDB-lite"/>
    </source>
</evidence>
<feature type="region of interest" description="Disordered" evidence="1">
    <location>
        <begin position="147"/>
        <end position="192"/>
    </location>
</feature>
<evidence type="ECO:0000313" key="2">
    <source>
        <dbReference type="EMBL" id="KAJ7359846.1"/>
    </source>
</evidence>
<evidence type="ECO:0000313" key="3">
    <source>
        <dbReference type="Proteomes" id="UP001218218"/>
    </source>
</evidence>